<proteinExistence type="predicted"/>
<evidence type="ECO:0000313" key="2">
    <source>
        <dbReference type="EMBL" id="QLL31117.1"/>
    </source>
</evidence>
<dbReference type="RefSeq" id="XP_037137792.1">
    <property type="nucleotide sequence ID" value="XM_037281897.1"/>
</dbReference>
<feature type="compositionally biased region" description="Polar residues" evidence="1">
    <location>
        <begin position="268"/>
        <end position="281"/>
    </location>
</feature>
<dbReference type="OrthoDB" id="4083656at2759"/>
<reference evidence="2 3" key="1">
    <citation type="submission" date="2020-06" db="EMBL/GenBank/DDBJ databases">
        <title>The yeast mating-type switching endonuclease HO is a domesticated member of an unorthodox homing genetic element family.</title>
        <authorList>
            <person name="Coughlan A.Y."/>
            <person name="Lombardi L."/>
            <person name="Braun-Galleani S."/>
            <person name="Martos A.R."/>
            <person name="Galeote V."/>
            <person name="Bigey F."/>
            <person name="Dequin S."/>
            <person name="Byrne K.P."/>
            <person name="Wolfe K.H."/>
        </authorList>
    </citation>
    <scope>NUCLEOTIDE SEQUENCE [LARGE SCALE GENOMIC DNA]</scope>
    <source>
        <strain evidence="2 3">CBS764</strain>
    </source>
</reference>
<keyword evidence="3" id="KW-1185">Reference proteome</keyword>
<name>A0A7G3ZC81_9SACH</name>
<evidence type="ECO:0000313" key="3">
    <source>
        <dbReference type="Proteomes" id="UP000515788"/>
    </source>
</evidence>
<gene>
    <name evidence="2" type="ORF">HG536_0A09340</name>
</gene>
<feature type="compositionally biased region" description="Low complexity" evidence="1">
    <location>
        <begin position="289"/>
        <end position="300"/>
    </location>
</feature>
<organism evidence="2 3">
    <name type="scientific">Torulaspora globosa</name>
    <dbReference type="NCBI Taxonomy" id="48254"/>
    <lineage>
        <taxon>Eukaryota</taxon>
        <taxon>Fungi</taxon>
        <taxon>Dikarya</taxon>
        <taxon>Ascomycota</taxon>
        <taxon>Saccharomycotina</taxon>
        <taxon>Saccharomycetes</taxon>
        <taxon>Saccharomycetales</taxon>
        <taxon>Saccharomycetaceae</taxon>
        <taxon>Torulaspora</taxon>
    </lineage>
</organism>
<protein>
    <submittedName>
        <fullName evidence="2">Uncharacterized protein</fullName>
    </submittedName>
</protein>
<accession>A0A7G3ZC81</accession>
<sequence length="300" mass="33575">MFNSDQCIEFLKSCCQRTYSSIQVFKMSLPFSKVMQALVAKTAPEPIYSYKVSPVVKAGSWALSLVFFTYGATYANWSYESSQTVYKEADDATKNDWKFLVKSFAPMGLTVIPLSLAVAAVYVPSRIVTKATYVPRRNGTPECELVRRSAILGREVSVVRPLTQLTRNGKTRVFTGVGNQGVEDKGSFVFFLSDRSGLARRWFNKVYIFPRSGRFWASDGRIFDALFGGDSIRDLELKTKDYKNGLDSKILQDVKQDRSMLDELIQQNSSRAKFHSGSKTSDLSKRIVGSSSSQKAKGSQ</sequence>
<dbReference type="Proteomes" id="UP000515788">
    <property type="component" value="Chromosome 1"/>
</dbReference>
<evidence type="ECO:0000256" key="1">
    <source>
        <dbReference type="SAM" id="MobiDB-lite"/>
    </source>
</evidence>
<dbReference type="AlphaFoldDB" id="A0A7G3ZC81"/>
<dbReference type="KEGG" id="tgb:HG536_0A09340"/>
<feature type="region of interest" description="Disordered" evidence="1">
    <location>
        <begin position="268"/>
        <end position="300"/>
    </location>
</feature>
<dbReference type="EMBL" id="CP059246">
    <property type="protein sequence ID" value="QLL31117.1"/>
    <property type="molecule type" value="Genomic_DNA"/>
</dbReference>
<dbReference type="GeneID" id="59324214"/>